<gene>
    <name evidence="11" type="ORF">HNR37_002235</name>
</gene>
<comment type="subcellular location">
    <subcellularLocation>
        <location evidence="9">Cell membrane</location>
        <topology evidence="9">Multi-pass membrane protein</topology>
    </subcellularLocation>
    <subcellularLocation>
        <location evidence="1">Membrane</location>
        <topology evidence="1">Multi-pass membrane protein</topology>
    </subcellularLocation>
</comment>
<keyword evidence="12" id="KW-1185">Reference proteome</keyword>
<keyword evidence="6 9" id="KW-1133">Transmembrane helix</keyword>
<evidence type="ECO:0000256" key="3">
    <source>
        <dbReference type="ARBA" id="ARBA00022448"/>
    </source>
</evidence>
<dbReference type="GO" id="GO:0046872">
    <property type="term" value="F:metal ion binding"/>
    <property type="evidence" value="ECO:0007669"/>
    <property type="project" value="UniProtKB-KW"/>
</dbReference>
<keyword evidence="9" id="KW-0479">Metal-binding</keyword>
<evidence type="ECO:0000259" key="10">
    <source>
        <dbReference type="PROSITE" id="PS51371"/>
    </source>
</evidence>
<dbReference type="EMBL" id="JACHID010000021">
    <property type="protein sequence ID" value="MBB5022888.1"/>
    <property type="molecule type" value="Genomic_DNA"/>
</dbReference>
<dbReference type="Proteomes" id="UP000528322">
    <property type="component" value="Unassembled WGS sequence"/>
</dbReference>
<evidence type="ECO:0000256" key="6">
    <source>
        <dbReference type="ARBA" id="ARBA00022989"/>
    </source>
</evidence>
<feature type="transmembrane region" description="Helical" evidence="9">
    <location>
        <begin position="367"/>
        <end position="387"/>
    </location>
</feature>
<dbReference type="PANTHER" id="PTHR43773:SF1">
    <property type="entry name" value="MAGNESIUM TRANSPORTER MGTE"/>
    <property type="match status" value="1"/>
</dbReference>
<dbReference type="CDD" id="cd04606">
    <property type="entry name" value="CBS_pair_Mg_transporter"/>
    <property type="match status" value="1"/>
</dbReference>
<dbReference type="PANTHER" id="PTHR43773">
    <property type="entry name" value="MAGNESIUM TRANSPORTER MGTE"/>
    <property type="match status" value="1"/>
</dbReference>
<dbReference type="Gene3D" id="1.10.357.20">
    <property type="entry name" value="SLC41 divalent cation transporters, integral membrane domain"/>
    <property type="match status" value="1"/>
</dbReference>
<dbReference type="InterPro" id="IPR006667">
    <property type="entry name" value="SLC41_membr_dom"/>
</dbReference>
<dbReference type="Pfam" id="PF01769">
    <property type="entry name" value="MgtE"/>
    <property type="match status" value="1"/>
</dbReference>
<dbReference type="Pfam" id="PF03448">
    <property type="entry name" value="MgtE_N"/>
    <property type="match status" value="1"/>
</dbReference>
<evidence type="ECO:0000313" key="11">
    <source>
        <dbReference type="EMBL" id="MBB5022888.1"/>
    </source>
</evidence>
<dbReference type="GO" id="GO:0015095">
    <property type="term" value="F:magnesium ion transmembrane transporter activity"/>
    <property type="evidence" value="ECO:0007669"/>
    <property type="project" value="UniProtKB-UniRule"/>
</dbReference>
<evidence type="ECO:0000256" key="4">
    <source>
        <dbReference type="ARBA" id="ARBA00022692"/>
    </source>
</evidence>
<evidence type="ECO:0000256" key="5">
    <source>
        <dbReference type="ARBA" id="ARBA00022842"/>
    </source>
</evidence>
<keyword evidence="7 9" id="KW-0472">Membrane</keyword>
<dbReference type="InterPro" id="IPR000644">
    <property type="entry name" value="CBS_dom"/>
</dbReference>
<dbReference type="PROSITE" id="PS51371">
    <property type="entry name" value="CBS"/>
    <property type="match status" value="2"/>
</dbReference>
<dbReference type="Pfam" id="PF00571">
    <property type="entry name" value="CBS"/>
    <property type="match status" value="2"/>
</dbReference>
<dbReference type="Gene3D" id="1.25.60.10">
    <property type="entry name" value="MgtE N-terminal domain-like"/>
    <property type="match status" value="1"/>
</dbReference>
<reference evidence="11 12" key="1">
    <citation type="submission" date="2020-08" db="EMBL/GenBank/DDBJ databases">
        <title>Genomic Encyclopedia of Type Strains, Phase IV (KMG-IV): sequencing the most valuable type-strain genomes for metagenomic binning, comparative biology and taxonomic classification.</title>
        <authorList>
            <person name="Goeker M."/>
        </authorList>
    </citation>
    <scope>NUCLEOTIDE SEQUENCE [LARGE SCALE GENOMIC DNA]</scope>
    <source>
        <strain evidence="11 12">DSM 22071</strain>
    </source>
</reference>
<feature type="domain" description="CBS" evidence="10">
    <location>
        <begin position="204"/>
        <end position="260"/>
    </location>
</feature>
<dbReference type="InterPro" id="IPR036739">
    <property type="entry name" value="SLC41_membr_dom_sf"/>
</dbReference>
<keyword evidence="9" id="KW-1003">Cell membrane</keyword>
<dbReference type="SMART" id="SM00116">
    <property type="entry name" value="CBS"/>
    <property type="match status" value="2"/>
</dbReference>
<feature type="transmembrane region" description="Helical" evidence="9">
    <location>
        <begin position="319"/>
        <end position="346"/>
    </location>
</feature>
<dbReference type="NCBIfam" id="TIGR00400">
    <property type="entry name" value="mgtE"/>
    <property type="match status" value="1"/>
</dbReference>
<dbReference type="InterPro" id="IPR006669">
    <property type="entry name" value="MgtE_transporter"/>
</dbReference>
<feature type="transmembrane region" description="Helical" evidence="9">
    <location>
        <begin position="393"/>
        <end position="419"/>
    </location>
</feature>
<keyword evidence="4 9" id="KW-0812">Transmembrane</keyword>
<protein>
    <recommendedName>
        <fullName evidence="9">Magnesium transporter MgtE</fullName>
    </recommendedName>
</protein>
<comment type="subunit">
    <text evidence="9">Homodimer.</text>
</comment>
<name>A0A7W7Y6B3_9BACT</name>
<comment type="caution">
    <text evidence="11">The sequence shown here is derived from an EMBL/GenBank/DDBJ whole genome shotgun (WGS) entry which is preliminary data.</text>
</comment>
<keyword evidence="8" id="KW-0129">CBS domain</keyword>
<organism evidence="11 12">
    <name type="scientific">Desulfurispira natronophila</name>
    <dbReference type="NCBI Taxonomy" id="682562"/>
    <lineage>
        <taxon>Bacteria</taxon>
        <taxon>Pseudomonadati</taxon>
        <taxon>Chrysiogenota</taxon>
        <taxon>Chrysiogenia</taxon>
        <taxon>Chrysiogenales</taxon>
        <taxon>Chrysiogenaceae</taxon>
        <taxon>Desulfurispira</taxon>
    </lineage>
</organism>
<dbReference type="SUPFAM" id="SSF161093">
    <property type="entry name" value="MgtE membrane domain-like"/>
    <property type="match status" value="1"/>
</dbReference>
<comment type="function">
    <text evidence="9">Acts as a magnesium transporter.</text>
</comment>
<dbReference type="SUPFAM" id="SSF54631">
    <property type="entry name" value="CBS-domain pair"/>
    <property type="match status" value="1"/>
</dbReference>
<dbReference type="InterPro" id="IPR038076">
    <property type="entry name" value="MgtE_N_sf"/>
</dbReference>
<evidence type="ECO:0000256" key="2">
    <source>
        <dbReference type="ARBA" id="ARBA00009749"/>
    </source>
</evidence>
<evidence type="ECO:0000256" key="9">
    <source>
        <dbReference type="RuleBase" id="RU362011"/>
    </source>
</evidence>
<dbReference type="SMART" id="SM00924">
    <property type="entry name" value="MgtE_N"/>
    <property type="match status" value="1"/>
</dbReference>
<proteinExistence type="inferred from homology"/>
<dbReference type="Gene3D" id="3.10.580.10">
    <property type="entry name" value="CBS-domain"/>
    <property type="match status" value="1"/>
</dbReference>
<feature type="domain" description="CBS" evidence="10">
    <location>
        <begin position="140"/>
        <end position="203"/>
    </location>
</feature>
<evidence type="ECO:0000256" key="8">
    <source>
        <dbReference type="PROSITE-ProRule" id="PRU00703"/>
    </source>
</evidence>
<evidence type="ECO:0000256" key="1">
    <source>
        <dbReference type="ARBA" id="ARBA00004141"/>
    </source>
</evidence>
<sequence length="464" mass="50174">MHNETLYHTFLELLKDQFTPEDEKNIIALVQKHHAADLAPVLDQLEMQQAARVLKYMEMPFQAEVFGYLEPSTQSNLVDELGVAHITRLIDVMDADDRVDFYNNLDEEHQQAILPGLAQAEREDIRKLSSYGEGTVGAIMTSDYAALAQNLRAGEALERLRQEAPDKETIYNAYVVDEHRQLMGVVSLKDLILAQPGTLVTDLMNSDVVSINAAEHQSEAARKIAKYDLLALPVINGNDKLAGIVTHDDAMDVAEAEATEDIHRMGGVSPSAPGLGSVNMLEASTWMMVQKRLPWLLVLVFMNIFSGAGIAHFEDTIEAVVALVFFLPLLIDSGGNAGSQSATLMIRALATGRAHLRDWFTLLSKEIGVAILLGVGMALAVSLIGVFRAGPEVAVVVAMTMVCTVLFGSLVGTALPFVLSRLKLDPATASAPLVTSIADIGGVLIYFSIATWVLRDIIAAAGAA</sequence>
<dbReference type="InterPro" id="IPR046342">
    <property type="entry name" value="CBS_dom_sf"/>
</dbReference>
<evidence type="ECO:0000313" key="12">
    <source>
        <dbReference type="Proteomes" id="UP000528322"/>
    </source>
</evidence>
<dbReference type="AlphaFoldDB" id="A0A7W7Y6B3"/>
<accession>A0A7W7Y6B3</accession>
<feature type="transmembrane region" description="Helical" evidence="9">
    <location>
        <begin position="431"/>
        <end position="454"/>
    </location>
</feature>
<dbReference type="GO" id="GO:0005886">
    <property type="term" value="C:plasma membrane"/>
    <property type="evidence" value="ECO:0007669"/>
    <property type="project" value="UniProtKB-SubCell"/>
</dbReference>
<dbReference type="RefSeq" id="WP_183734197.1">
    <property type="nucleotide sequence ID" value="NZ_JACHID010000021.1"/>
</dbReference>
<keyword evidence="3 9" id="KW-0813">Transport</keyword>
<feature type="transmembrane region" description="Helical" evidence="9">
    <location>
        <begin position="293"/>
        <end position="313"/>
    </location>
</feature>
<comment type="similarity">
    <text evidence="2 9">Belongs to the SLC41A transporter family.</text>
</comment>
<dbReference type="SUPFAM" id="SSF158791">
    <property type="entry name" value="MgtE N-terminal domain-like"/>
    <property type="match status" value="1"/>
</dbReference>
<dbReference type="InterPro" id="IPR006668">
    <property type="entry name" value="Mg_transptr_MgtE_intracell_dom"/>
</dbReference>
<keyword evidence="5 9" id="KW-0460">Magnesium</keyword>
<evidence type="ECO:0000256" key="7">
    <source>
        <dbReference type="ARBA" id="ARBA00023136"/>
    </source>
</evidence>